<feature type="compositionally biased region" description="Polar residues" evidence="5">
    <location>
        <begin position="633"/>
        <end position="650"/>
    </location>
</feature>
<dbReference type="GO" id="GO:0016020">
    <property type="term" value="C:membrane"/>
    <property type="evidence" value="ECO:0007669"/>
    <property type="project" value="UniProtKB-SubCell"/>
</dbReference>
<dbReference type="PANTHER" id="PTHR31086">
    <property type="entry name" value="ALUMINUM-ACTIVATED MALATE TRANSPORTER 10"/>
    <property type="match status" value="1"/>
</dbReference>
<keyword evidence="2 6" id="KW-0812">Transmembrane</keyword>
<feature type="transmembrane region" description="Helical" evidence="6">
    <location>
        <begin position="922"/>
        <end position="944"/>
    </location>
</feature>
<keyword evidence="9" id="KW-1185">Reference proteome</keyword>
<gene>
    <name evidence="8" type="ORF">WJX74_007322</name>
</gene>
<feature type="transmembrane region" description="Helical" evidence="6">
    <location>
        <begin position="838"/>
        <end position="861"/>
    </location>
</feature>
<feature type="transmembrane region" description="Helical" evidence="6">
    <location>
        <begin position="733"/>
        <end position="751"/>
    </location>
</feature>
<keyword evidence="4 6" id="KW-0472">Membrane</keyword>
<dbReference type="AlphaFoldDB" id="A0AAW1Q8T8"/>
<dbReference type="InterPro" id="IPR049453">
    <property type="entry name" value="Memb_transporter_dom"/>
</dbReference>
<comment type="subcellular location">
    <subcellularLocation>
        <location evidence="1">Membrane</location>
        <topology evidence="1">Multi-pass membrane protein</topology>
    </subcellularLocation>
</comment>
<reference evidence="8 9" key="1">
    <citation type="journal article" date="2024" name="Nat. Commun.">
        <title>Phylogenomics reveals the evolutionary origins of lichenization in chlorophyte algae.</title>
        <authorList>
            <person name="Puginier C."/>
            <person name="Libourel C."/>
            <person name="Otte J."/>
            <person name="Skaloud P."/>
            <person name="Haon M."/>
            <person name="Grisel S."/>
            <person name="Petersen M."/>
            <person name="Berrin J.G."/>
            <person name="Delaux P.M."/>
            <person name="Dal Grande F."/>
            <person name="Keller J."/>
        </authorList>
    </citation>
    <scope>NUCLEOTIDE SEQUENCE [LARGE SCALE GENOMIC DNA]</scope>
    <source>
        <strain evidence="8 9">SAG 2145</strain>
    </source>
</reference>
<feature type="transmembrane region" description="Helical" evidence="6">
    <location>
        <begin position="229"/>
        <end position="251"/>
    </location>
</feature>
<evidence type="ECO:0000256" key="6">
    <source>
        <dbReference type="SAM" id="Phobius"/>
    </source>
</evidence>
<dbReference type="Proteomes" id="UP001438707">
    <property type="component" value="Unassembled WGS sequence"/>
</dbReference>
<sequence length="1193" mass="129150">MLRQQSVTHKLCSRAFQLPRTRLRGQQPSFLRGSKPCQLSNWGPSVLVNKNTDALRSCYSPRNKRLCAFLSQLNLSGCCTKTSLVGFLRTVTIALAIDARVPAIGVSNGPSAASGKGIGTAQGQLQVPSGPTDNLPSQHQFLQSRSKVPVKRIDKRFPWRPSVFDAFRKMLLGAGFQAGAQFAVGTIIIGCFFWYRQLRWRGNCLLSTIWVLVMLLLSQHNHMGGRMIAAAAILGCTWIGCLLGGSMLSLARFADNGHGYTAVLCVLASIGGLVTAAIRSSPEPLVGMAFGIFTNIIYGVTIILGQFIWPANAYWNYEISHLLLASCVAAGTAVASGSLILPTLAGDEFRTTMARTVRGLGFSLSGYATLILARDAEETQKDQMHGSAPTVSTLTHLISLSEEEEHEWAYLAQLQSQSDPAQDILKRPSALGTMKLGGPAACLRPPLQGSRLLLITASCEPAWLQKGPLLVPPWMGVIGALEKLVTRVAACESLLESKMQILNTANMLHMFRTDVMPTFRLSFAQLAACCARVADAIEYKGVLSEATWVAMYGEEWGAAHARLQEVMNTAIQGYWQRFQEEASLGVPAAVAPAIQIRSLAFLISLVRGVLEAMAGLEAALAAAMRKPGKAAAQPSSTKPTDLQPSNTKLTPSHPAAGADMDNPMSAVKVEALGQEDVHDVEAPSPKEQSFVDGNDAGAAESGKPVGGTITVPAKAPGSGGKQMRKKPPRPLQLLMYCIGFLKLPLMLVLGLPPLKRVFQVFLRACGGFTSKSKLLGIIRDREVQFGLKLWFCCATVLVGVIIIQQDYPKARQWSPYFGYITIPIIFEPRVEITISKGFLRVFGTAVGGIVGFLIMFQSVLATRAVPLAVIICVLDLLAGIASTSVFRVAVILTVLTLNSQILCQFQGCCDSHGTIHYYIQQIVAISIAVAFGIIVSQFVAPWYASQHALDLMSASLRATGRALTLQYTAFEQAARAGAEEAAPPTAGQVVLDDPTIIQKQVAAPLGAVQMLVLKEAVPWSFQRIGLLTQPPVVTNVLNVQLALLDRLAAFETVATLQPIGFEGFPSKAHWNIFMHPMLEDMRALCAAAARLTASAATVMQTGKLALAPELDAQIQEVDHLRVRLRSKYLEQRRQLHGHIREHGQADISPATLIRFQSWLFSIRSVLDMLTRVVRTITGSRSRRRNSRLSILGL</sequence>
<comment type="caution">
    <text evidence="8">The sequence shown here is derived from an EMBL/GenBank/DDBJ whole genome shotgun (WGS) entry which is preliminary data.</text>
</comment>
<dbReference type="EMBL" id="JALJOS010000069">
    <property type="protein sequence ID" value="KAK9817468.1"/>
    <property type="molecule type" value="Genomic_DNA"/>
</dbReference>
<organism evidence="8 9">
    <name type="scientific">Apatococcus lobatus</name>
    <dbReference type="NCBI Taxonomy" id="904363"/>
    <lineage>
        <taxon>Eukaryota</taxon>
        <taxon>Viridiplantae</taxon>
        <taxon>Chlorophyta</taxon>
        <taxon>core chlorophytes</taxon>
        <taxon>Trebouxiophyceae</taxon>
        <taxon>Chlorellales</taxon>
        <taxon>Chlorellaceae</taxon>
        <taxon>Apatococcus</taxon>
    </lineage>
</organism>
<name>A0AAW1Q8T8_9CHLO</name>
<accession>A0AAW1Q8T8</accession>
<keyword evidence="3 6" id="KW-1133">Transmembrane helix</keyword>
<feature type="transmembrane region" description="Helical" evidence="6">
    <location>
        <begin position="170"/>
        <end position="194"/>
    </location>
</feature>
<proteinExistence type="predicted"/>
<feature type="transmembrane region" description="Helical" evidence="6">
    <location>
        <begin position="200"/>
        <end position="217"/>
    </location>
</feature>
<evidence type="ECO:0000313" key="9">
    <source>
        <dbReference type="Proteomes" id="UP001438707"/>
    </source>
</evidence>
<evidence type="ECO:0000259" key="7">
    <source>
        <dbReference type="Pfam" id="PF13515"/>
    </source>
</evidence>
<feature type="transmembrane region" description="Helical" evidence="6">
    <location>
        <begin position="867"/>
        <end position="895"/>
    </location>
</feature>
<evidence type="ECO:0000256" key="1">
    <source>
        <dbReference type="ARBA" id="ARBA00004141"/>
    </source>
</evidence>
<dbReference type="Pfam" id="PF13515">
    <property type="entry name" value="FUSC_2"/>
    <property type="match status" value="1"/>
</dbReference>
<feature type="transmembrane region" description="Helical" evidence="6">
    <location>
        <begin position="785"/>
        <end position="803"/>
    </location>
</feature>
<protein>
    <recommendedName>
        <fullName evidence="7">Integral membrane bound transporter domain-containing protein</fullName>
    </recommendedName>
</protein>
<feature type="transmembrane region" description="Helical" evidence="6">
    <location>
        <begin position="285"/>
        <end position="309"/>
    </location>
</feature>
<evidence type="ECO:0000256" key="2">
    <source>
        <dbReference type="ARBA" id="ARBA00022692"/>
    </source>
</evidence>
<evidence type="ECO:0000313" key="8">
    <source>
        <dbReference type="EMBL" id="KAK9817468.1"/>
    </source>
</evidence>
<feature type="domain" description="Integral membrane bound transporter" evidence="7">
    <location>
        <begin position="812"/>
        <end position="935"/>
    </location>
</feature>
<feature type="transmembrane region" description="Helical" evidence="6">
    <location>
        <begin position="257"/>
        <end position="278"/>
    </location>
</feature>
<feature type="transmembrane region" description="Helical" evidence="6">
    <location>
        <begin position="321"/>
        <end position="345"/>
    </location>
</feature>
<evidence type="ECO:0000256" key="3">
    <source>
        <dbReference type="ARBA" id="ARBA00022989"/>
    </source>
</evidence>
<feature type="region of interest" description="Disordered" evidence="5">
    <location>
        <begin position="630"/>
        <end position="661"/>
    </location>
</feature>
<evidence type="ECO:0000256" key="4">
    <source>
        <dbReference type="ARBA" id="ARBA00023136"/>
    </source>
</evidence>
<evidence type="ECO:0000256" key="5">
    <source>
        <dbReference type="SAM" id="MobiDB-lite"/>
    </source>
</evidence>
<feature type="region of interest" description="Disordered" evidence="5">
    <location>
        <begin position="680"/>
        <end position="726"/>
    </location>
</feature>